<dbReference type="EMBL" id="BARU01040119">
    <property type="protein sequence ID" value="GAH88213.1"/>
    <property type="molecule type" value="Genomic_DNA"/>
</dbReference>
<proteinExistence type="predicted"/>
<dbReference type="InterPro" id="IPR012337">
    <property type="entry name" value="RNaseH-like_sf"/>
</dbReference>
<dbReference type="AlphaFoldDB" id="X1L1Z5"/>
<accession>X1L1Z5</accession>
<feature type="domain" description="YprB ribonuclease H-like" evidence="1">
    <location>
        <begin position="10"/>
        <end position="70"/>
    </location>
</feature>
<gene>
    <name evidence="2" type="ORF">S03H2_62079</name>
</gene>
<dbReference type="InterPro" id="IPR019993">
    <property type="entry name" value="RecB_nuclease_TM0106_put"/>
</dbReference>
<dbReference type="SUPFAM" id="SSF53098">
    <property type="entry name" value="Ribonuclease H-like"/>
    <property type="match status" value="1"/>
</dbReference>
<dbReference type="Pfam" id="PF13482">
    <property type="entry name" value="RNase_H_2"/>
    <property type="match status" value="1"/>
</dbReference>
<comment type="caution">
    <text evidence="2">The sequence shown here is derived from an EMBL/GenBank/DDBJ whole genome shotgun (WGS) entry which is preliminary data.</text>
</comment>
<reference evidence="2" key="1">
    <citation type="journal article" date="2014" name="Front. Microbiol.">
        <title>High frequency of phylogenetically diverse reductive dehalogenase-homologous genes in deep subseafloor sedimentary metagenomes.</title>
        <authorList>
            <person name="Kawai M."/>
            <person name="Futagami T."/>
            <person name="Toyoda A."/>
            <person name="Takaki Y."/>
            <person name="Nishi S."/>
            <person name="Hori S."/>
            <person name="Arai W."/>
            <person name="Tsubouchi T."/>
            <person name="Morono Y."/>
            <person name="Uchiyama I."/>
            <person name="Ito T."/>
            <person name="Fujiyama A."/>
            <person name="Inagaki F."/>
            <person name="Takami H."/>
        </authorList>
    </citation>
    <scope>NUCLEOTIDE SEQUENCE</scope>
    <source>
        <strain evidence="2">Expedition CK06-06</strain>
    </source>
</reference>
<name>X1L1Z5_9ZZZZ</name>
<dbReference type="NCBIfam" id="TIGR03491">
    <property type="entry name" value="TM0106 family RecB-like putative nuclease"/>
    <property type="match status" value="1"/>
</dbReference>
<sequence>MPHSEESVVLPLHSYGLKPVAKWIGFKWRETESDAAMSMLWFDLWLSTGNRRYLELSVEYNEDDCRATKVARGWVVKTQGV</sequence>
<evidence type="ECO:0000313" key="2">
    <source>
        <dbReference type="EMBL" id="GAH88213.1"/>
    </source>
</evidence>
<dbReference type="InterPro" id="IPR038720">
    <property type="entry name" value="YprB_RNase_H-like_dom"/>
</dbReference>
<organism evidence="2">
    <name type="scientific">marine sediment metagenome</name>
    <dbReference type="NCBI Taxonomy" id="412755"/>
    <lineage>
        <taxon>unclassified sequences</taxon>
        <taxon>metagenomes</taxon>
        <taxon>ecological metagenomes</taxon>
    </lineage>
</organism>
<protein>
    <recommendedName>
        <fullName evidence="1">YprB ribonuclease H-like domain-containing protein</fullName>
    </recommendedName>
</protein>
<evidence type="ECO:0000259" key="1">
    <source>
        <dbReference type="Pfam" id="PF13482"/>
    </source>
</evidence>